<organism evidence="6 7">
    <name type="scientific">Colocasia esculenta</name>
    <name type="common">Wild taro</name>
    <name type="synonym">Arum esculentum</name>
    <dbReference type="NCBI Taxonomy" id="4460"/>
    <lineage>
        <taxon>Eukaryota</taxon>
        <taxon>Viridiplantae</taxon>
        <taxon>Streptophyta</taxon>
        <taxon>Embryophyta</taxon>
        <taxon>Tracheophyta</taxon>
        <taxon>Spermatophyta</taxon>
        <taxon>Magnoliopsida</taxon>
        <taxon>Liliopsida</taxon>
        <taxon>Araceae</taxon>
        <taxon>Aroideae</taxon>
        <taxon>Colocasieae</taxon>
        <taxon>Colocasia</taxon>
    </lineage>
</organism>
<name>A0A843TAP1_COLES</name>
<reference evidence="6" key="1">
    <citation type="submission" date="2017-07" db="EMBL/GenBank/DDBJ databases">
        <title>Taro Niue Genome Assembly and Annotation.</title>
        <authorList>
            <person name="Atibalentja N."/>
            <person name="Keating K."/>
            <person name="Fields C.J."/>
        </authorList>
    </citation>
    <scope>NUCLEOTIDE SEQUENCE</scope>
    <source>
        <strain evidence="6">Niue_2</strain>
        <tissue evidence="6">Leaf</tissue>
    </source>
</reference>
<dbReference type="OrthoDB" id="941679at2759"/>
<dbReference type="Pfam" id="PF00332">
    <property type="entry name" value="Glyco_hydro_17"/>
    <property type="match status" value="1"/>
</dbReference>
<comment type="caution">
    <text evidence="6">The sequence shown here is derived from an EMBL/GenBank/DDBJ whole genome shotgun (WGS) entry which is preliminary data.</text>
</comment>
<evidence type="ECO:0000313" key="7">
    <source>
        <dbReference type="Proteomes" id="UP000652761"/>
    </source>
</evidence>
<keyword evidence="3 5" id="KW-0326">Glycosidase</keyword>
<dbReference type="PANTHER" id="PTHR32227">
    <property type="entry name" value="GLUCAN ENDO-1,3-BETA-GLUCOSIDASE BG1-RELATED-RELATED"/>
    <property type="match status" value="1"/>
</dbReference>
<dbReference type="InterPro" id="IPR000490">
    <property type="entry name" value="Glyco_hydro_17"/>
</dbReference>
<evidence type="ECO:0000256" key="2">
    <source>
        <dbReference type="ARBA" id="ARBA00022801"/>
    </source>
</evidence>
<dbReference type="GO" id="GO:0042973">
    <property type="term" value="F:glucan endo-1,3-beta-D-glucosidase activity"/>
    <property type="evidence" value="ECO:0007669"/>
    <property type="project" value="UniProtKB-ARBA"/>
</dbReference>
<dbReference type="InterPro" id="IPR017853">
    <property type="entry name" value="GH"/>
</dbReference>
<dbReference type="FunFam" id="3.20.20.80:FF:000010">
    <property type="entry name" value="glucan endo-1,3-beta-glucosidase, basic"/>
    <property type="match status" value="1"/>
</dbReference>
<dbReference type="AlphaFoldDB" id="A0A843TAP1"/>
<proteinExistence type="inferred from homology"/>
<keyword evidence="7" id="KW-1185">Reference proteome</keyword>
<comment type="similarity">
    <text evidence="1 4">Belongs to the glycosyl hydrolase 17 family.</text>
</comment>
<accession>A0A843TAP1</accession>
<keyword evidence="2 5" id="KW-0378">Hydrolase</keyword>
<dbReference type="Gene3D" id="3.20.20.80">
    <property type="entry name" value="Glycosidases"/>
    <property type="match status" value="1"/>
</dbReference>
<dbReference type="GO" id="GO:0005975">
    <property type="term" value="P:carbohydrate metabolic process"/>
    <property type="evidence" value="ECO:0007669"/>
    <property type="project" value="InterPro"/>
</dbReference>
<dbReference type="PROSITE" id="PS00587">
    <property type="entry name" value="GLYCOSYL_HYDROL_F17"/>
    <property type="match status" value="1"/>
</dbReference>
<evidence type="ECO:0000313" key="6">
    <source>
        <dbReference type="EMBL" id="MQL69392.1"/>
    </source>
</evidence>
<gene>
    <name evidence="6" type="ORF">Taro_001675</name>
</gene>
<evidence type="ECO:0000256" key="4">
    <source>
        <dbReference type="RuleBase" id="RU004335"/>
    </source>
</evidence>
<evidence type="ECO:0000256" key="5">
    <source>
        <dbReference type="RuleBase" id="RU004336"/>
    </source>
</evidence>
<sequence length="320" mass="34198">MHAGAQSVGVCYGRLGNDLPPPEDVIRHYRSLNISKMRIYDCNQAVLQALGGSNIEILLDLPAPLDSFASNASAASEWVSNCVVAHSGNVSIRYIAVGNEMTLQKGAAEHVPPAMRNIYSALAAAGLHDRIKVSTAVQYSVMGAAYPPSAGAFSSQVMPVMKPIAQFLASTGAPLLVNAYPYFSYAGNPQDIGLDYALFTAPETAVEDGDTGLLYQNLFDAMVDAVHAALEKVGAGSVDVVVSETGWPTAGGFAATVENARIYNTNLVRHVGKGTPRKPGKPVETYIFAMFNENQKRPPGIENNWGLFYPNKQPVYPVSF</sequence>
<evidence type="ECO:0000256" key="1">
    <source>
        <dbReference type="ARBA" id="ARBA00008773"/>
    </source>
</evidence>
<dbReference type="SUPFAM" id="SSF51445">
    <property type="entry name" value="(Trans)glycosidases"/>
    <property type="match status" value="1"/>
</dbReference>
<protein>
    <submittedName>
        <fullName evidence="6">Uncharacterized protein</fullName>
    </submittedName>
</protein>
<dbReference type="InterPro" id="IPR044965">
    <property type="entry name" value="Glyco_hydro_17_plant"/>
</dbReference>
<evidence type="ECO:0000256" key="3">
    <source>
        <dbReference type="ARBA" id="ARBA00023295"/>
    </source>
</evidence>
<dbReference type="Proteomes" id="UP000652761">
    <property type="component" value="Unassembled WGS sequence"/>
</dbReference>
<dbReference type="EMBL" id="NMUH01000036">
    <property type="protein sequence ID" value="MQL69392.1"/>
    <property type="molecule type" value="Genomic_DNA"/>
</dbReference>